<dbReference type="InterPro" id="IPR050832">
    <property type="entry name" value="Bact_Acetyltransf"/>
</dbReference>
<dbReference type="SUPFAM" id="SSF55729">
    <property type="entry name" value="Acyl-CoA N-acyltransferases (Nat)"/>
    <property type="match status" value="1"/>
</dbReference>
<evidence type="ECO:0000259" key="3">
    <source>
        <dbReference type="PROSITE" id="PS51186"/>
    </source>
</evidence>
<keyword evidence="2" id="KW-0012">Acyltransferase</keyword>
<dbReference type="AlphaFoldDB" id="A0A846XM91"/>
<dbReference type="CDD" id="cd04301">
    <property type="entry name" value="NAT_SF"/>
    <property type="match status" value="1"/>
</dbReference>
<dbReference type="PANTHER" id="PTHR43877">
    <property type="entry name" value="AMINOALKYLPHOSPHONATE N-ACETYLTRANSFERASE-RELATED-RELATED"/>
    <property type="match status" value="1"/>
</dbReference>
<name>A0A846XM91_9NOCA</name>
<dbReference type="GO" id="GO:0016747">
    <property type="term" value="F:acyltransferase activity, transferring groups other than amino-acyl groups"/>
    <property type="evidence" value="ECO:0007669"/>
    <property type="project" value="InterPro"/>
</dbReference>
<dbReference type="InterPro" id="IPR000182">
    <property type="entry name" value="GNAT_dom"/>
</dbReference>
<keyword evidence="5" id="KW-1185">Reference proteome</keyword>
<protein>
    <submittedName>
        <fullName evidence="4">GNAT family N-acetyltransferase</fullName>
    </submittedName>
</protein>
<evidence type="ECO:0000256" key="2">
    <source>
        <dbReference type="ARBA" id="ARBA00023315"/>
    </source>
</evidence>
<accession>A0A846XM91</accession>
<organism evidence="4 5">
    <name type="scientific">Nocardia speluncae</name>
    <dbReference type="NCBI Taxonomy" id="419477"/>
    <lineage>
        <taxon>Bacteria</taxon>
        <taxon>Bacillati</taxon>
        <taxon>Actinomycetota</taxon>
        <taxon>Actinomycetes</taxon>
        <taxon>Mycobacteriales</taxon>
        <taxon>Nocardiaceae</taxon>
        <taxon>Nocardia</taxon>
    </lineage>
</organism>
<dbReference type="RefSeq" id="WP_068041119.1">
    <property type="nucleotide sequence ID" value="NZ_JAAXOO010000008.1"/>
</dbReference>
<dbReference type="Pfam" id="PF13508">
    <property type="entry name" value="Acetyltransf_7"/>
    <property type="match status" value="1"/>
</dbReference>
<feature type="domain" description="N-acetyltransferase" evidence="3">
    <location>
        <begin position="3"/>
        <end position="173"/>
    </location>
</feature>
<comment type="caution">
    <text evidence="4">The sequence shown here is derived from an EMBL/GenBank/DDBJ whole genome shotgun (WGS) entry which is preliminary data.</text>
</comment>
<reference evidence="4 5" key="1">
    <citation type="submission" date="2020-04" db="EMBL/GenBank/DDBJ databases">
        <title>MicrobeNet Type strains.</title>
        <authorList>
            <person name="Nicholson A.C."/>
        </authorList>
    </citation>
    <scope>NUCLEOTIDE SEQUENCE [LARGE SCALE GENOMIC DNA]</scope>
    <source>
        <strain evidence="4 5">DSM 45078</strain>
    </source>
</reference>
<evidence type="ECO:0000313" key="5">
    <source>
        <dbReference type="Proteomes" id="UP000565715"/>
    </source>
</evidence>
<keyword evidence="1 4" id="KW-0808">Transferase</keyword>
<gene>
    <name evidence="4" type="ORF">HGA13_29230</name>
</gene>
<proteinExistence type="predicted"/>
<dbReference type="PROSITE" id="PS51186">
    <property type="entry name" value="GNAT"/>
    <property type="match status" value="1"/>
</dbReference>
<dbReference type="Proteomes" id="UP000565715">
    <property type="component" value="Unassembled WGS sequence"/>
</dbReference>
<dbReference type="EMBL" id="JAAXOO010000008">
    <property type="protein sequence ID" value="NKY37122.1"/>
    <property type="molecule type" value="Genomic_DNA"/>
</dbReference>
<sequence length="204" mass="22639">MTVQIRPAALDDLNLICRLRLQRASWLAARGSDQWSTEASGLSIDYFAQAVDRALTGEETWIAEVGGDPAGTITVNDRADKQLWTEIELADSLIVHYLIVDLRFAGQGVGRQLLTHAAALTWARGRHWVRLDAWTTNSDLHAYYRRAGFRLVRVAGPDSRSPSCALFERHIDSWPADDTLAGLQSASLRMRSLARYPIVLPAVG</sequence>
<evidence type="ECO:0000313" key="4">
    <source>
        <dbReference type="EMBL" id="NKY37122.1"/>
    </source>
</evidence>
<evidence type="ECO:0000256" key="1">
    <source>
        <dbReference type="ARBA" id="ARBA00022679"/>
    </source>
</evidence>
<dbReference type="InterPro" id="IPR016181">
    <property type="entry name" value="Acyl_CoA_acyltransferase"/>
</dbReference>
<dbReference type="Gene3D" id="3.40.630.30">
    <property type="match status" value="1"/>
</dbReference>